<name>X1QJL5_9ZZZZ</name>
<feature type="non-terminal residue" evidence="1">
    <location>
        <position position="1"/>
    </location>
</feature>
<evidence type="ECO:0000313" key="1">
    <source>
        <dbReference type="EMBL" id="GAI54981.1"/>
    </source>
</evidence>
<accession>X1QJL5</accession>
<gene>
    <name evidence="1" type="ORF">S06H3_58462</name>
</gene>
<sequence>ESDYRLGYELSSDYWLYSRYCRWACSRQEILVIGDSVVWGHFVSEYETLSEYLNKITGSDQFANLGVDGIHPVALAGLLKYYGHDISDKRIVLHFNPLWMSSKKHDLQTEKEFRFNHPKLVPQFIPNIPCYKDPYSKRVSAVIERYVPFLSWTSHLKIAYFGNMDLPTWSLEHPYENPAYCMLDARCLMLVEAENRESRIENRESSHLPTSA</sequence>
<dbReference type="EMBL" id="BARV01037849">
    <property type="protein sequence ID" value="GAI54981.1"/>
    <property type="molecule type" value="Genomic_DNA"/>
</dbReference>
<protein>
    <submittedName>
        <fullName evidence="1">Uncharacterized protein</fullName>
    </submittedName>
</protein>
<feature type="non-terminal residue" evidence="1">
    <location>
        <position position="212"/>
    </location>
</feature>
<reference evidence="1" key="1">
    <citation type="journal article" date="2014" name="Front. Microbiol.">
        <title>High frequency of phylogenetically diverse reductive dehalogenase-homologous genes in deep subseafloor sedimentary metagenomes.</title>
        <authorList>
            <person name="Kawai M."/>
            <person name="Futagami T."/>
            <person name="Toyoda A."/>
            <person name="Takaki Y."/>
            <person name="Nishi S."/>
            <person name="Hori S."/>
            <person name="Arai W."/>
            <person name="Tsubouchi T."/>
            <person name="Morono Y."/>
            <person name="Uchiyama I."/>
            <person name="Ito T."/>
            <person name="Fujiyama A."/>
            <person name="Inagaki F."/>
            <person name="Takami H."/>
        </authorList>
    </citation>
    <scope>NUCLEOTIDE SEQUENCE</scope>
    <source>
        <strain evidence="1">Expedition CK06-06</strain>
    </source>
</reference>
<comment type="caution">
    <text evidence="1">The sequence shown here is derived from an EMBL/GenBank/DDBJ whole genome shotgun (WGS) entry which is preliminary data.</text>
</comment>
<dbReference type="AlphaFoldDB" id="X1QJL5"/>
<proteinExistence type="predicted"/>
<organism evidence="1">
    <name type="scientific">marine sediment metagenome</name>
    <dbReference type="NCBI Taxonomy" id="412755"/>
    <lineage>
        <taxon>unclassified sequences</taxon>
        <taxon>metagenomes</taxon>
        <taxon>ecological metagenomes</taxon>
    </lineage>
</organism>